<dbReference type="Proteomes" id="UP000789901">
    <property type="component" value="Unassembled WGS sequence"/>
</dbReference>
<gene>
    <name evidence="1" type="ORF">GMARGA_LOCUS9631</name>
</gene>
<comment type="caution">
    <text evidence="1">The sequence shown here is derived from an EMBL/GenBank/DDBJ whole genome shotgun (WGS) entry which is preliminary data.</text>
</comment>
<keyword evidence="2" id="KW-1185">Reference proteome</keyword>
<sequence>MATVYFSLDKEHHEAVRKAIYYYYTKLEWATDLNESGRTTYPRKEHIKKSVRIPAAIHKPDKENIQPVGMQFNIKENPSNHTGHTKPNEKSIMDLLCNIMNRLEIIESNQKGAVRPYRS</sequence>
<dbReference type="EMBL" id="CAJVQB010005224">
    <property type="protein sequence ID" value="CAG8656266.1"/>
    <property type="molecule type" value="Genomic_DNA"/>
</dbReference>
<evidence type="ECO:0000313" key="2">
    <source>
        <dbReference type="Proteomes" id="UP000789901"/>
    </source>
</evidence>
<evidence type="ECO:0000313" key="1">
    <source>
        <dbReference type="EMBL" id="CAG8656266.1"/>
    </source>
</evidence>
<organism evidence="1 2">
    <name type="scientific">Gigaspora margarita</name>
    <dbReference type="NCBI Taxonomy" id="4874"/>
    <lineage>
        <taxon>Eukaryota</taxon>
        <taxon>Fungi</taxon>
        <taxon>Fungi incertae sedis</taxon>
        <taxon>Mucoromycota</taxon>
        <taxon>Glomeromycotina</taxon>
        <taxon>Glomeromycetes</taxon>
        <taxon>Diversisporales</taxon>
        <taxon>Gigasporaceae</taxon>
        <taxon>Gigaspora</taxon>
    </lineage>
</organism>
<proteinExistence type="predicted"/>
<reference evidence="1 2" key="1">
    <citation type="submission" date="2021-06" db="EMBL/GenBank/DDBJ databases">
        <authorList>
            <person name="Kallberg Y."/>
            <person name="Tangrot J."/>
            <person name="Rosling A."/>
        </authorList>
    </citation>
    <scope>NUCLEOTIDE SEQUENCE [LARGE SCALE GENOMIC DNA]</scope>
    <source>
        <strain evidence="1 2">120-4 pot B 10/14</strain>
    </source>
</reference>
<protein>
    <submittedName>
        <fullName evidence="1">11508_t:CDS:1</fullName>
    </submittedName>
</protein>
<accession>A0ABN7URC7</accession>
<name>A0ABN7URC7_GIGMA</name>